<dbReference type="InterPro" id="IPR031730">
    <property type="entry name" value="Carbam_trans_C"/>
</dbReference>
<evidence type="ECO:0000256" key="1">
    <source>
        <dbReference type="ARBA" id="ARBA00006129"/>
    </source>
</evidence>
<dbReference type="InterPro" id="IPR051338">
    <property type="entry name" value="NodU/CmcH_Carbamoyltrnsfr"/>
</dbReference>
<proteinExistence type="inferred from homology"/>
<protein>
    <recommendedName>
        <fullName evidence="6">3-hydroxymethylcephem carbamoyltransferase</fullName>
    </recommendedName>
</protein>
<dbReference type="Gene3D" id="3.90.870.20">
    <property type="entry name" value="Carbamoyltransferase, C-terminal domain"/>
    <property type="match status" value="1"/>
</dbReference>
<dbReference type="InterPro" id="IPR003696">
    <property type="entry name" value="Carbtransf_dom"/>
</dbReference>
<evidence type="ECO:0000313" key="5">
    <source>
        <dbReference type="Proteomes" id="UP001500212"/>
    </source>
</evidence>
<name>A0ABP8TII5_9ACTN</name>
<feature type="domain" description="Carbamoyltransferase" evidence="2">
    <location>
        <begin position="98"/>
        <end position="305"/>
    </location>
</feature>
<evidence type="ECO:0000259" key="3">
    <source>
        <dbReference type="Pfam" id="PF16861"/>
    </source>
</evidence>
<reference evidence="5" key="1">
    <citation type="journal article" date="2019" name="Int. J. Syst. Evol. Microbiol.">
        <title>The Global Catalogue of Microorganisms (GCM) 10K type strain sequencing project: providing services to taxonomists for standard genome sequencing and annotation.</title>
        <authorList>
            <consortium name="The Broad Institute Genomics Platform"/>
            <consortium name="The Broad Institute Genome Sequencing Center for Infectious Disease"/>
            <person name="Wu L."/>
            <person name="Ma J."/>
        </authorList>
    </citation>
    <scope>NUCLEOTIDE SEQUENCE [LARGE SCALE GENOMIC DNA]</scope>
    <source>
        <strain evidence="5">JCM 17938</strain>
    </source>
</reference>
<gene>
    <name evidence="4" type="ORF">GCM10023195_35600</name>
</gene>
<dbReference type="Proteomes" id="UP001500212">
    <property type="component" value="Unassembled WGS sequence"/>
</dbReference>
<dbReference type="InterPro" id="IPR038152">
    <property type="entry name" value="Carbam_trans_C_sf"/>
</dbReference>
<evidence type="ECO:0000313" key="4">
    <source>
        <dbReference type="EMBL" id="GAA4608949.1"/>
    </source>
</evidence>
<evidence type="ECO:0008006" key="6">
    <source>
        <dbReference type="Google" id="ProtNLM"/>
    </source>
</evidence>
<dbReference type="Pfam" id="PF02543">
    <property type="entry name" value="Carbam_trans_N"/>
    <property type="match status" value="1"/>
</dbReference>
<sequence>MLIMAIKPGHDGSIAVVEDGRLLWCLESEKDTFPRYAQLTPTTLLEAAQRLDRMPDVVALGGWAKPRTGGAIGAGYAGVSAVQRGKMRFFGADVDYFTSSHERSHIMTAVGMAPPGDEELSTVLVWEGVVGSFYLVDRNWQVVRTVPVLPHPGDRYAFLFSLADPTFPDHGQTPRTDGSGKLMALAAFADAKDADADIEAAVDRILAAPTVNPAPKADFADTVLYNAGVQSKAAKTAAALLTKRIFDLFAEVALRELPAGTPLRISGGCGLNCDWNAAWRELGHFSSVFVPPCTSDSGSAIGTAIDALAHHGRTTPIDWSVYAGLDFVNDTRPDPQRWRDRHRDDHALAETLAAGRVVAWVQGRWEIGPRALGNRSLLAEASSAATRDRLNDIKQRESYRPIAPVCREEDLAEAFIEDFPDPYMLYFRRVRSPKLAAVTHVDGSARAQSVTAASNPPLHELLSAVADRTGLGVLCNTSLNHLRRGFINRMSDLVAYCEDRGIDDMVVGERWYTRLTAGDAPGTPAGGHHDG</sequence>
<comment type="similarity">
    <text evidence="1">Belongs to the NodU/CmcH family.</text>
</comment>
<comment type="caution">
    <text evidence="4">The sequence shown here is derived from an EMBL/GenBank/DDBJ whole genome shotgun (WGS) entry which is preliminary data.</text>
</comment>
<dbReference type="EMBL" id="BAABHJ010000008">
    <property type="protein sequence ID" value="GAA4608949.1"/>
    <property type="molecule type" value="Genomic_DNA"/>
</dbReference>
<feature type="domain" description="Carbamoyltransferase C-terminal" evidence="3">
    <location>
        <begin position="349"/>
        <end position="513"/>
    </location>
</feature>
<dbReference type="Gene3D" id="3.30.420.40">
    <property type="match status" value="1"/>
</dbReference>
<accession>A0ABP8TII5</accession>
<organism evidence="4 5">
    <name type="scientific">Actinoallomurus liliacearum</name>
    <dbReference type="NCBI Taxonomy" id="1080073"/>
    <lineage>
        <taxon>Bacteria</taxon>
        <taxon>Bacillati</taxon>
        <taxon>Actinomycetota</taxon>
        <taxon>Actinomycetes</taxon>
        <taxon>Streptosporangiales</taxon>
        <taxon>Thermomonosporaceae</taxon>
        <taxon>Actinoallomurus</taxon>
    </lineage>
</organism>
<keyword evidence="5" id="KW-1185">Reference proteome</keyword>
<dbReference type="PANTHER" id="PTHR34847">
    <property type="entry name" value="NODULATION PROTEIN U"/>
    <property type="match status" value="1"/>
</dbReference>
<dbReference type="Pfam" id="PF16861">
    <property type="entry name" value="Carbam_trans_C"/>
    <property type="match status" value="1"/>
</dbReference>
<dbReference type="PANTHER" id="PTHR34847:SF1">
    <property type="entry name" value="NODULATION PROTEIN U"/>
    <property type="match status" value="1"/>
</dbReference>
<evidence type="ECO:0000259" key="2">
    <source>
        <dbReference type="Pfam" id="PF02543"/>
    </source>
</evidence>